<feature type="compositionally biased region" description="Basic and acidic residues" evidence="3">
    <location>
        <begin position="339"/>
        <end position="351"/>
    </location>
</feature>
<evidence type="ECO:0008006" key="6">
    <source>
        <dbReference type="Google" id="ProtNLM"/>
    </source>
</evidence>
<keyword evidence="2" id="KW-0677">Repeat</keyword>
<dbReference type="InterPro" id="IPR032675">
    <property type="entry name" value="LRR_dom_sf"/>
</dbReference>
<dbReference type="InterPro" id="IPR001611">
    <property type="entry name" value="Leu-rich_rpt"/>
</dbReference>
<feature type="compositionally biased region" description="Polar residues" evidence="3">
    <location>
        <begin position="126"/>
        <end position="140"/>
    </location>
</feature>
<keyword evidence="1" id="KW-0433">Leucine-rich repeat</keyword>
<dbReference type="PROSITE" id="PS51450">
    <property type="entry name" value="LRR"/>
    <property type="match status" value="3"/>
</dbReference>
<dbReference type="PANTHER" id="PTHR48051">
    <property type="match status" value="1"/>
</dbReference>
<dbReference type="SMART" id="SM00369">
    <property type="entry name" value="LRR_TYP"/>
    <property type="match status" value="9"/>
</dbReference>
<keyword evidence="5" id="KW-1185">Reference proteome</keyword>
<dbReference type="Proteomes" id="UP001583193">
    <property type="component" value="Unassembled WGS sequence"/>
</dbReference>
<feature type="compositionally biased region" description="Acidic residues" evidence="3">
    <location>
        <begin position="98"/>
        <end position="107"/>
    </location>
</feature>
<dbReference type="Pfam" id="PF13855">
    <property type="entry name" value="LRR_8"/>
    <property type="match status" value="1"/>
</dbReference>
<dbReference type="PANTHER" id="PTHR48051:SF1">
    <property type="entry name" value="RAS SUPPRESSOR PROTEIN 1"/>
    <property type="match status" value="1"/>
</dbReference>
<organism evidence="4 5">
    <name type="scientific">Paecilomyces lecythidis</name>
    <dbReference type="NCBI Taxonomy" id="3004212"/>
    <lineage>
        <taxon>Eukaryota</taxon>
        <taxon>Fungi</taxon>
        <taxon>Dikarya</taxon>
        <taxon>Ascomycota</taxon>
        <taxon>Pezizomycotina</taxon>
        <taxon>Eurotiomycetes</taxon>
        <taxon>Eurotiomycetidae</taxon>
        <taxon>Eurotiales</taxon>
        <taxon>Thermoascaceae</taxon>
        <taxon>Paecilomyces</taxon>
    </lineage>
</organism>
<evidence type="ECO:0000256" key="2">
    <source>
        <dbReference type="ARBA" id="ARBA00022737"/>
    </source>
</evidence>
<name>A0ABR3WPR0_9EURO</name>
<feature type="compositionally biased region" description="Polar residues" evidence="3">
    <location>
        <begin position="258"/>
        <end position="280"/>
    </location>
</feature>
<dbReference type="Pfam" id="PF00560">
    <property type="entry name" value="LRR_1"/>
    <property type="match status" value="1"/>
</dbReference>
<feature type="compositionally biased region" description="Low complexity" evidence="3">
    <location>
        <begin position="310"/>
        <end position="333"/>
    </location>
</feature>
<evidence type="ECO:0000313" key="5">
    <source>
        <dbReference type="Proteomes" id="UP001583193"/>
    </source>
</evidence>
<sequence length="1031" mass="112712">MDRQRSPLRTPSAIPRLVSRIPVPTTSPSKNLRPSPSRDRLQADPGVNVARLRRPSEETLFKKPLPRPSSPTKGVERTTGHRTSLAYRPSFGSNFGAEDVDAGDQPDWETSSIYEPETPGPKRDTTSSLSDRTIETLSQIPPSPGSVRRKSSFFTAESPMRPPSRPASSMTNYSRSPSRSSSRQQSRDESVSRLSSSMRLAPGSRPPGSSGSQRSTSSVSPVRDSAAKTTTRFAGRNSSQPARPQPSGASASDRRSDTVSARTSIYGTTRSLTSKPSRSRLSLHGAFTEPTETEADQANRSLSVKKTRKPSSVFSSNLTSPSSTVSKASSATSGLSDMGVHEEKEEAEPRKVSKSSSALRDSIAKAKAARKAMKKTNADTAPNDPWAEVQDPFNQRSKEPNNGLLRKRVDTARTSGTLNIAAMDLKEIPQEVLTMYDFDPNGSSDWFESVDLVKFIAADNELTELTDAAFPDVDPESFEMDEDSKGNQFGGLEVLDLHGNALNSLPIGLRRLQRLHTLNLSSNQLSMEDLGVIAEIETLKELKLANNNLEGTMLPAISHLRNLEVLDLHGNKLTDLPDGLEELTSLKVLNVGENQLTHLPFEILSGLPLTELIAPKNKLQGSLVPASVTRLESLQVLNVVSNALQRLSDGDTLELPSLQTIALDVNRITVLPNMSSWKALLTLSAEENRISALPEGFVELQNLKNVDLTGNDIRLLDDRIGLMENLFTFRIANNPLRERRFLTMNTEDLKHDLRSRFAPEPHDTEDEDAGSVKTEFTLAPESPVGANPWKVKPGGVLDRSSSEMTELKAEDLSLLSSSHDIKFLYLQRNKLRSFPVPALNLLAQTLTDLDLSRNPLDTMELFPAAISLPNLQNLNINGSGITSLEGLQSNLSAPSLTFLNVSNNRVTGALPALRNTFPKLATFLAADNKISSLDFDAVKGLQVLDVSNNNINFLPPKIGLLATETSGPKWTGGSGLKRLEVTGNTFKVPRWQTVSKGTEAILEWLKGQISTEELEQWVNEGEDVQPDDDDY</sequence>
<feature type="compositionally biased region" description="Polar residues" evidence="3">
    <location>
        <begin position="227"/>
        <end position="250"/>
    </location>
</feature>
<dbReference type="SMART" id="SM00364">
    <property type="entry name" value="LRR_BAC"/>
    <property type="match status" value="8"/>
</dbReference>
<evidence type="ECO:0000256" key="3">
    <source>
        <dbReference type="SAM" id="MobiDB-lite"/>
    </source>
</evidence>
<feature type="compositionally biased region" description="Low complexity" evidence="3">
    <location>
        <begin position="192"/>
        <end position="223"/>
    </location>
</feature>
<gene>
    <name evidence="4" type="ORF">Plec18167_009425</name>
</gene>
<dbReference type="InterPro" id="IPR050216">
    <property type="entry name" value="LRR_domain-containing"/>
</dbReference>
<dbReference type="EMBL" id="JAVDPF010000061">
    <property type="protein sequence ID" value="KAL1865379.1"/>
    <property type="molecule type" value="Genomic_DNA"/>
</dbReference>
<dbReference type="InterPro" id="IPR003591">
    <property type="entry name" value="Leu-rich_rpt_typical-subtyp"/>
</dbReference>
<proteinExistence type="predicted"/>
<protein>
    <recommendedName>
        <fullName evidence="6">Leucine-rich repeat-containing protein 40</fullName>
    </recommendedName>
</protein>
<feature type="compositionally biased region" description="Low complexity" evidence="3">
    <location>
        <begin position="166"/>
        <end position="184"/>
    </location>
</feature>
<accession>A0ABR3WPR0</accession>
<evidence type="ECO:0000256" key="1">
    <source>
        <dbReference type="ARBA" id="ARBA00022614"/>
    </source>
</evidence>
<feature type="region of interest" description="Disordered" evidence="3">
    <location>
        <begin position="1"/>
        <end position="401"/>
    </location>
</feature>
<evidence type="ECO:0000313" key="4">
    <source>
        <dbReference type="EMBL" id="KAL1865379.1"/>
    </source>
</evidence>
<dbReference type="SUPFAM" id="SSF52058">
    <property type="entry name" value="L domain-like"/>
    <property type="match status" value="2"/>
</dbReference>
<comment type="caution">
    <text evidence="4">The sequence shown here is derived from an EMBL/GenBank/DDBJ whole genome shotgun (WGS) entry which is preliminary data.</text>
</comment>
<reference evidence="4 5" key="1">
    <citation type="journal article" date="2024" name="IMA Fungus">
        <title>IMA Genome - F19 : A genome assembly and annotation guide to empower mycologists, including annotated draft genome sequences of Ceratocystis pirilliformis, Diaporthe australafricana, Fusarium ophioides, Paecilomyces lecythidis, and Sporothrix stenoceras.</title>
        <authorList>
            <person name="Aylward J."/>
            <person name="Wilson A.M."/>
            <person name="Visagie C.M."/>
            <person name="Spraker J."/>
            <person name="Barnes I."/>
            <person name="Buitendag C."/>
            <person name="Ceriani C."/>
            <person name="Del Mar Angel L."/>
            <person name="du Plessis D."/>
            <person name="Fuchs T."/>
            <person name="Gasser K."/>
            <person name="Kramer D."/>
            <person name="Li W."/>
            <person name="Munsamy K."/>
            <person name="Piso A."/>
            <person name="Price J.L."/>
            <person name="Sonnekus B."/>
            <person name="Thomas C."/>
            <person name="van der Nest A."/>
            <person name="van Dijk A."/>
            <person name="van Heerden A."/>
            <person name="van Vuuren N."/>
            <person name="Yilmaz N."/>
            <person name="Duong T.A."/>
            <person name="van der Merwe N.A."/>
            <person name="Wingfield M.J."/>
            <person name="Wingfield B.D."/>
        </authorList>
    </citation>
    <scope>NUCLEOTIDE SEQUENCE [LARGE SCALE GENOMIC DNA]</scope>
    <source>
        <strain evidence="4 5">CMW 18167</strain>
    </source>
</reference>
<feature type="compositionally biased region" description="Polar residues" evidence="3">
    <location>
        <begin position="24"/>
        <end position="34"/>
    </location>
</feature>
<dbReference type="Gene3D" id="3.80.10.10">
    <property type="entry name" value="Ribonuclease Inhibitor"/>
    <property type="match status" value="3"/>
</dbReference>